<dbReference type="RefSeq" id="WP_216127079.1">
    <property type="nucleotide sequence ID" value="NZ_CP064782.1"/>
</dbReference>
<protein>
    <submittedName>
        <fullName evidence="1">Serine hydrolase family protein</fullName>
    </submittedName>
</protein>
<sequence length="177" mass="19128">MNSHSPVLILPGYQGSGPSHWQSRWQALHPEFLRVEQADWAHPDYRTWRDRLEAAVAALPQPPILVAHSLGCLLTAFWAGETRLPVKGALLVAPPNSTRPDFPPDISGFGAPPRQPLPFPTVVVASSDDPYGSLDYAADCAAAWGARFVAVGPRGHINADSGLGDWPEGYALLESLF</sequence>
<organism evidence="1 2">
    <name type="scientific">Azospira inquinata</name>
    <dbReference type="NCBI Taxonomy" id="2785627"/>
    <lineage>
        <taxon>Bacteria</taxon>
        <taxon>Pseudomonadati</taxon>
        <taxon>Pseudomonadota</taxon>
        <taxon>Betaproteobacteria</taxon>
        <taxon>Rhodocyclales</taxon>
        <taxon>Rhodocyclaceae</taxon>
        <taxon>Azospira</taxon>
    </lineage>
</organism>
<dbReference type="KEGG" id="aiq:Azoinq_02070"/>
<dbReference type="EMBL" id="CP064782">
    <property type="protein sequence ID" value="QWT49427.1"/>
    <property type="molecule type" value="Genomic_DNA"/>
</dbReference>
<dbReference type="GO" id="GO:0016787">
    <property type="term" value="F:hydrolase activity"/>
    <property type="evidence" value="ECO:0007669"/>
    <property type="project" value="UniProtKB-KW"/>
</dbReference>
<keyword evidence="2" id="KW-1185">Reference proteome</keyword>
<dbReference type="Proteomes" id="UP000683428">
    <property type="component" value="Chromosome"/>
</dbReference>
<keyword evidence="1" id="KW-0378">Hydrolase</keyword>
<gene>
    <name evidence="1" type="ORF">Azoinq_02070</name>
</gene>
<name>A0A975XV35_9RHOO</name>
<evidence type="ECO:0000313" key="1">
    <source>
        <dbReference type="EMBL" id="QWT49427.1"/>
    </source>
</evidence>
<dbReference type="Pfam" id="PF06821">
    <property type="entry name" value="Ser_hydrolase"/>
    <property type="match status" value="1"/>
</dbReference>
<dbReference type="AlphaFoldDB" id="A0A975XV35"/>
<evidence type="ECO:0000313" key="2">
    <source>
        <dbReference type="Proteomes" id="UP000683428"/>
    </source>
</evidence>
<accession>A0A975XV35</accession>
<dbReference type="InterPro" id="IPR010662">
    <property type="entry name" value="RBBP9/YdeN"/>
</dbReference>
<proteinExistence type="predicted"/>
<reference evidence="1" key="1">
    <citation type="submission" date="2020-11" db="EMBL/GenBank/DDBJ databases">
        <title>Azospira inquinata sp. nov.</title>
        <authorList>
            <person name="Moe W.M."/>
            <person name="Mikes M.C."/>
        </authorList>
    </citation>
    <scope>NUCLEOTIDE SEQUENCE</scope>
    <source>
        <strain evidence="1">Azo-3</strain>
    </source>
</reference>